<feature type="transmembrane region" description="Helical" evidence="1">
    <location>
        <begin position="100"/>
        <end position="129"/>
    </location>
</feature>
<feature type="transmembrane region" description="Helical" evidence="1">
    <location>
        <begin position="62"/>
        <end position="80"/>
    </location>
</feature>
<name>A0A1I2NV51_9EURY</name>
<sequence>MYQLGHYGVSLVVFSPFGFAFLRLGRPELAFVTGAAMLGLSMLPDVDHRVPFVSHRGPTHSLLFAAAVGGAFAGAGHLLADAGSDLGVSVAPGVFGLSLPAFGFSVGALTVVAHLLGDVITPMGVNFLWPFTRSRYSLSLWPAKSRAANYGLFASGIFVASSALFLAVKL</sequence>
<evidence type="ECO:0000256" key="1">
    <source>
        <dbReference type="SAM" id="Phobius"/>
    </source>
</evidence>
<dbReference type="Proteomes" id="UP000198876">
    <property type="component" value="Unassembled WGS sequence"/>
</dbReference>
<dbReference type="Pfam" id="PF04307">
    <property type="entry name" value="YdjM"/>
    <property type="match status" value="1"/>
</dbReference>
<evidence type="ECO:0000313" key="2">
    <source>
        <dbReference type="EMBL" id="SFG07754.1"/>
    </source>
</evidence>
<dbReference type="STRING" id="553467.SAMN04488063_1352"/>
<dbReference type="AlphaFoldDB" id="A0A1I2NV51"/>
<evidence type="ECO:0000313" key="3">
    <source>
        <dbReference type="Proteomes" id="UP000198876"/>
    </source>
</evidence>
<protein>
    <submittedName>
        <fullName evidence="2">Inner membrane protein</fullName>
    </submittedName>
</protein>
<dbReference type="OrthoDB" id="118042at2157"/>
<keyword evidence="3" id="KW-1185">Reference proteome</keyword>
<gene>
    <name evidence="2" type="ORF">SAMN04488063_1352</name>
</gene>
<dbReference type="EMBL" id="FOOQ01000001">
    <property type="protein sequence ID" value="SFG07754.1"/>
    <property type="molecule type" value="Genomic_DNA"/>
</dbReference>
<organism evidence="2 3">
    <name type="scientific">Halopelagius inordinatus</name>
    <dbReference type="NCBI Taxonomy" id="553467"/>
    <lineage>
        <taxon>Archaea</taxon>
        <taxon>Methanobacteriati</taxon>
        <taxon>Methanobacteriota</taxon>
        <taxon>Stenosarchaea group</taxon>
        <taxon>Halobacteria</taxon>
        <taxon>Halobacteriales</taxon>
        <taxon>Haloferacaceae</taxon>
    </lineage>
</organism>
<feature type="transmembrane region" description="Helical" evidence="1">
    <location>
        <begin position="150"/>
        <end position="168"/>
    </location>
</feature>
<dbReference type="RefSeq" id="WP_092890197.1">
    <property type="nucleotide sequence ID" value="NZ_FOOQ01000001.1"/>
</dbReference>
<proteinExistence type="predicted"/>
<accession>A0A1I2NV51</accession>
<feature type="transmembrane region" description="Helical" evidence="1">
    <location>
        <begin position="6"/>
        <end position="24"/>
    </location>
</feature>
<keyword evidence="1" id="KW-0812">Transmembrane</keyword>
<dbReference type="InterPro" id="IPR007404">
    <property type="entry name" value="YdjM-like"/>
</dbReference>
<reference evidence="3" key="1">
    <citation type="submission" date="2016-10" db="EMBL/GenBank/DDBJ databases">
        <authorList>
            <person name="Varghese N."/>
            <person name="Submissions S."/>
        </authorList>
    </citation>
    <scope>NUCLEOTIDE SEQUENCE [LARGE SCALE GENOMIC DNA]</scope>
    <source>
        <strain evidence="3">CGMCC 1.7739</strain>
    </source>
</reference>
<keyword evidence="1" id="KW-0472">Membrane</keyword>
<keyword evidence="1" id="KW-1133">Transmembrane helix</keyword>